<dbReference type="SFLD" id="SFLDG01170">
    <property type="entry name" value="Pyruvoyl-dependent_arginine_de"/>
    <property type="match status" value="1"/>
</dbReference>
<comment type="cofactor">
    <cofactor evidence="6">
        <name>pyruvate</name>
        <dbReference type="ChEBI" id="CHEBI:15361"/>
    </cofactor>
    <text evidence="6">Binds 1 pyruvoyl group covalently per subunit.</text>
</comment>
<dbReference type="InterPro" id="IPR016105">
    <property type="entry name" value="Pyr-dep_his/arg-deCO2ase_sand"/>
</dbReference>
<dbReference type="InterPro" id="IPR016104">
    <property type="entry name" value="Pyr-dep_his/arg-deCO2ase"/>
</dbReference>
<name>A0A1J5UFT9_9ARCH</name>
<dbReference type="EMBL" id="MIYZ01000001">
    <property type="protein sequence ID" value="OIR23166.1"/>
    <property type="molecule type" value="Genomic_DNA"/>
</dbReference>
<dbReference type="Gene3D" id="3.50.20.10">
    <property type="entry name" value="Pyruvoyl-Dependent Histidine Decarboxylase, subunit B"/>
    <property type="match status" value="1"/>
</dbReference>
<feature type="chain" id="PRO_5023548921" description="Pyruvoyl-dependent arginine decarboxylase subunit beta" evidence="6">
    <location>
        <begin position="1"/>
        <end position="43"/>
    </location>
</feature>
<dbReference type="EC" id="4.1.1.19" evidence="6"/>
<evidence type="ECO:0000256" key="6">
    <source>
        <dbReference type="HAMAP-Rule" id="MF_01404"/>
    </source>
</evidence>
<evidence type="ECO:0000313" key="8">
    <source>
        <dbReference type="Proteomes" id="UP000183615"/>
    </source>
</evidence>
<gene>
    <name evidence="6" type="primary">pdaD</name>
    <name evidence="7" type="ORF">BET99_00140</name>
</gene>
<dbReference type="HAMAP" id="MF_01404">
    <property type="entry name" value="PvlArgDC"/>
    <property type="match status" value="1"/>
</dbReference>
<keyword evidence="3 6" id="KW-0456">Lyase</keyword>
<comment type="caution">
    <text evidence="7">The sequence shown here is derived from an EMBL/GenBank/DDBJ whole genome shotgun (WGS) entry which is preliminary data.</text>
</comment>
<evidence type="ECO:0000256" key="5">
    <source>
        <dbReference type="ARBA" id="ARBA00049309"/>
    </source>
</evidence>
<comment type="similarity">
    <text evidence="1 6">Belongs to the PdaD family.</text>
</comment>
<feature type="modified residue" description="Pyruvic acid (Ser)" evidence="6">
    <location>
        <position position="44"/>
    </location>
</feature>
<feature type="chain" id="PRO_5023548919" description="Pyruvoyl-dependent arginine decarboxylase subunit alpha" evidence="6">
    <location>
        <begin position="44"/>
        <end position="182"/>
    </location>
</feature>
<evidence type="ECO:0000256" key="4">
    <source>
        <dbReference type="ARBA" id="ARBA00023317"/>
    </source>
</evidence>
<evidence type="ECO:0000313" key="7">
    <source>
        <dbReference type="EMBL" id="OIR23166.1"/>
    </source>
</evidence>
<dbReference type="Gene3D" id="3.30.60.30">
    <property type="match status" value="1"/>
</dbReference>
<evidence type="ECO:0000256" key="2">
    <source>
        <dbReference type="ARBA" id="ARBA00022793"/>
    </source>
</evidence>
<organism evidence="7 8">
    <name type="scientific">Marine Group III euryarchaeote CG-Epi2</name>
    <dbReference type="NCBI Taxonomy" id="1888996"/>
    <lineage>
        <taxon>Archaea</taxon>
        <taxon>Methanobacteriati</taxon>
        <taxon>Thermoplasmatota</taxon>
        <taxon>Thermoplasmata</taxon>
        <taxon>Candidatus Thermoprofundales</taxon>
    </lineage>
</organism>
<keyword evidence="4 6" id="KW-0670">Pyruvate</keyword>
<dbReference type="InterPro" id="IPR002724">
    <property type="entry name" value="Pyruvoyl-dep_arg_deCO2ase"/>
</dbReference>
<reference evidence="7 8" key="1">
    <citation type="submission" date="2016-08" db="EMBL/GenBank/DDBJ databases">
        <title>New Insights into Marine Group III Euryarchaeota, from dark to light.</title>
        <authorList>
            <person name="Haro-Moreno J.M."/>
            <person name="Rodriguez-Valera F."/>
            <person name="Lopez-Garcia P."/>
            <person name="Moreira D."/>
            <person name="Martin-Cuadrado A.B."/>
        </authorList>
    </citation>
    <scope>NUCLEOTIDE SEQUENCE [LARGE SCALE GENOMIC DNA]</scope>
    <source>
        <strain evidence="7">CG-Epi2</strain>
    </source>
</reference>
<keyword evidence="2 6" id="KW-0210">Decarboxylase</keyword>
<dbReference type="PANTHER" id="PTHR40438:SF1">
    <property type="entry name" value="PYRUVOYL-DEPENDENT ARGININE DECARBOXYLASE"/>
    <property type="match status" value="1"/>
</dbReference>
<dbReference type="AlphaFoldDB" id="A0A1J5UFT9"/>
<dbReference type="PIRSF" id="PIRSF005216">
    <property type="entry name" value="Pyruvoyl-dep_arg_deCO2ase"/>
    <property type="match status" value="1"/>
</dbReference>
<feature type="site" description="Cleavage (non-hydrolytic)" evidence="6">
    <location>
        <begin position="43"/>
        <end position="44"/>
    </location>
</feature>
<dbReference type="NCBIfam" id="TIGR00286">
    <property type="entry name" value="pyruvoyl-dependent arginine decarboxylase"/>
    <property type="match status" value="1"/>
</dbReference>
<evidence type="ECO:0000256" key="3">
    <source>
        <dbReference type="ARBA" id="ARBA00023239"/>
    </source>
</evidence>
<sequence>MSSWVPKKIFLTKGSGQHREKLASFELALREAGIASLNLITVSSILPPKCEFIDRESGVKLLSHGQVVPIVLARSESNNSSDLVSSGVGVAVPRDREDYGYLSEHHDVNMNDEQMEEYVEDLAAEMLATTYGLKFDPDASWDEKREIWKIDDRIVNTRSVIQTATVKDGMWTTTVAAAVLIL</sequence>
<dbReference type="SUPFAM" id="SSF56271">
    <property type="entry name" value="Pyruvoyl-dependent histidine and arginine decarboxylases"/>
    <property type="match status" value="1"/>
</dbReference>
<dbReference type="SFLD" id="SFLDS00055">
    <property type="entry name" value="Pyruvoyl-Dependent_Histidine/A"/>
    <property type="match status" value="1"/>
</dbReference>
<dbReference type="GO" id="GO:0006527">
    <property type="term" value="P:L-arginine catabolic process"/>
    <property type="evidence" value="ECO:0007669"/>
    <property type="project" value="InterPro"/>
</dbReference>
<dbReference type="Proteomes" id="UP000183615">
    <property type="component" value="Unassembled WGS sequence"/>
</dbReference>
<dbReference type="GO" id="GO:0008792">
    <property type="term" value="F:arginine decarboxylase activity"/>
    <property type="evidence" value="ECO:0007669"/>
    <property type="project" value="UniProtKB-UniRule"/>
</dbReference>
<proteinExistence type="inferred from homology"/>
<accession>A0A1J5UFT9</accession>
<comment type="catalytic activity">
    <reaction evidence="5 6">
        <text>L-arginine + H(+) = agmatine + CO2</text>
        <dbReference type="Rhea" id="RHEA:17641"/>
        <dbReference type="ChEBI" id="CHEBI:15378"/>
        <dbReference type="ChEBI" id="CHEBI:16526"/>
        <dbReference type="ChEBI" id="CHEBI:32682"/>
        <dbReference type="ChEBI" id="CHEBI:58145"/>
        <dbReference type="EC" id="4.1.1.19"/>
    </reaction>
</comment>
<dbReference type="Pfam" id="PF01862">
    <property type="entry name" value="PvlArgDC"/>
    <property type="match status" value="1"/>
</dbReference>
<protein>
    <recommendedName>
        <fullName evidence="6">Pyruvoyl-dependent arginine decarboxylase</fullName>
        <shortName evidence="6">PvlArgDC</shortName>
        <ecNumber evidence="6">4.1.1.19</ecNumber>
    </recommendedName>
    <component>
        <recommendedName>
            <fullName evidence="6">Pyruvoyl-dependent arginine decarboxylase subunit beta</fullName>
        </recommendedName>
    </component>
    <component>
        <recommendedName>
            <fullName evidence="6">Pyruvoyl-dependent arginine decarboxylase subunit alpha</fullName>
        </recommendedName>
    </component>
</protein>
<dbReference type="PANTHER" id="PTHR40438">
    <property type="entry name" value="PYRUVOYL-DEPENDENT ARGININE DECARBOXYLASE"/>
    <property type="match status" value="1"/>
</dbReference>
<evidence type="ECO:0000256" key="1">
    <source>
        <dbReference type="ARBA" id="ARBA00007412"/>
    </source>
</evidence>